<organism evidence="2 4">
    <name type="scientific">Roseateles toxinivorans</name>
    <dbReference type="NCBI Taxonomy" id="270368"/>
    <lineage>
        <taxon>Bacteria</taxon>
        <taxon>Pseudomonadati</taxon>
        <taxon>Pseudomonadota</taxon>
        <taxon>Betaproteobacteria</taxon>
        <taxon>Burkholderiales</taxon>
        <taxon>Sphaerotilaceae</taxon>
        <taxon>Roseateles</taxon>
    </lineage>
</organism>
<dbReference type="EMBL" id="SNXS01000029">
    <property type="protein sequence ID" value="TDP58121.1"/>
    <property type="molecule type" value="Genomic_DNA"/>
</dbReference>
<dbReference type="AlphaFoldDB" id="A0A4R6Q7C2"/>
<evidence type="ECO:0000313" key="3">
    <source>
        <dbReference type="EMBL" id="TDP61229.1"/>
    </source>
</evidence>
<keyword evidence="4" id="KW-1185">Reference proteome</keyword>
<accession>A0A4R6Q7C2</accession>
<dbReference type="OrthoDB" id="9794514at2"/>
<dbReference type="InterPro" id="IPR039552">
    <property type="entry name" value="IS66_C"/>
</dbReference>
<proteinExistence type="predicted"/>
<sequence length="36" mass="4067">IDGYRYLRALFVGLPNAKTVDDYAALLPWRIELAAT</sequence>
<feature type="domain" description="Transposase IS66 C-terminal" evidence="1">
    <location>
        <begin position="1"/>
        <end position="29"/>
    </location>
</feature>
<dbReference type="EMBL" id="SNXS01000014">
    <property type="protein sequence ID" value="TDP61229.1"/>
    <property type="molecule type" value="Genomic_DNA"/>
</dbReference>
<dbReference type="Proteomes" id="UP000295361">
    <property type="component" value="Unassembled WGS sequence"/>
</dbReference>
<dbReference type="Pfam" id="PF13817">
    <property type="entry name" value="DDE_Tnp_IS66_C"/>
    <property type="match status" value="1"/>
</dbReference>
<protein>
    <recommendedName>
        <fullName evidence="1">Transposase IS66 C-terminal domain-containing protein</fullName>
    </recommendedName>
</protein>
<evidence type="ECO:0000259" key="1">
    <source>
        <dbReference type="Pfam" id="PF13817"/>
    </source>
</evidence>
<reference evidence="2 4" key="1">
    <citation type="submission" date="2019-03" db="EMBL/GenBank/DDBJ databases">
        <title>Genomic Encyclopedia of Type Strains, Phase IV (KMG-IV): sequencing the most valuable type-strain genomes for metagenomic binning, comparative biology and taxonomic classification.</title>
        <authorList>
            <person name="Goeker M."/>
        </authorList>
    </citation>
    <scope>NUCLEOTIDE SEQUENCE [LARGE SCALE GENOMIC DNA]</scope>
    <source>
        <strain evidence="2 4">DSM 16998</strain>
    </source>
</reference>
<name>A0A4R6Q7C2_9BURK</name>
<feature type="non-terminal residue" evidence="2">
    <location>
        <position position="1"/>
    </location>
</feature>
<evidence type="ECO:0000313" key="2">
    <source>
        <dbReference type="EMBL" id="TDP58121.1"/>
    </source>
</evidence>
<comment type="caution">
    <text evidence="2">The sequence shown here is derived from an EMBL/GenBank/DDBJ whole genome shotgun (WGS) entry which is preliminary data.</text>
</comment>
<dbReference type="InParanoid" id="A0A4R6Q7C2"/>
<evidence type="ECO:0000313" key="4">
    <source>
        <dbReference type="Proteomes" id="UP000295361"/>
    </source>
</evidence>
<gene>
    <name evidence="3" type="ORF">DES47_1141</name>
    <name evidence="2" type="ORF">DES47_1291</name>
</gene>